<dbReference type="InterPro" id="IPR034593">
    <property type="entry name" value="DgoD-like"/>
</dbReference>
<dbReference type="RefSeq" id="WP_188902600.1">
    <property type="nucleotide sequence ID" value="NZ_BMKS01000013.1"/>
</dbReference>
<gene>
    <name evidence="3" type="ORF">GCM10010964_35010</name>
</gene>
<dbReference type="InterPro" id="IPR029017">
    <property type="entry name" value="Enolase-like_N"/>
</dbReference>
<reference evidence="3 4" key="1">
    <citation type="journal article" date="2014" name="Int. J. Syst. Evol. Microbiol.">
        <title>Complete genome sequence of Corynebacterium casei LMG S-19264T (=DSM 44701T), isolated from a smear-ripened cheese.</title>
        <authorList>
            <consortium name="US DOE Joint Genome Institute (JGI-PGF)"/>
            <person name="Walter F."/>
            <person name="Albersmeier A."/>
            <person name="Kalinowski J."/>
            <person name="Ruckert C."/>
        </authorList>
    </citation>
    <scope>NUCLEOTIDE SEQUENCE [LARGE SCALE GENOMIC DNA]</scope>
    <source>
        <strain evidence="3 4">CGMCC 1.16330</strain>
    </source>
</reference>
<dbReference type="AlphaFoldDB" id="A0A8J3EC99"/>
<evidence type="ECO:0000313" key="3">
    <source>
        <dbReference type="EMBL" id="GGG44612.1"/>
    </source>
</evidence>
<dbReference type="GO" id="GO:0016829">
    <property type="term" value="F:lyase activity"/>
    <property type="evidence" value="ECO:0007669"/>
    <property type="project" value="UniProtKB-KW"/>
</dbReference>
<dbReference type="SUPFAM" id="SSF51604">
    <property type="entry name" value="Enolase C-terminal domain-like"/>
    <property type="match status" value="1"/>
</dbReference>
<dbReference type="EMBL" id="BMKS01000013">
    <property type="protein sequence ID" value="GGG44612.1"/>
    <property type="molecule type" value="Genomic_DNA"/>
</dbReference>
<dbReference type="InterPro" id="IPR036849">
    <property type="entry name" value="Enolase-like_C_sf"/>
</dbReference>
<dbReference type="CDD" id="cd03316">
    <property type="entry name" value="MR_like"/>
    <property type="match status" value="1"/>
</dbReference>
<dbReference type="Gene3D" id="3.30.390.10">
    <property type="entry name" value="Enolase-like, N-terminal domain"/>
    <property type="match status" value="1"/>
</dbReference>
<dbReference type="PANTHER" id="PTHR48080">
    <property type="entry name" value="D-GALACTONATE DEHYDRATASE-RELATED"/>
    <property type="match status" value="1"/>
</dbReference>
<dbReference type="Pfam" id="PF02746">
    <property type="entry name" value="MR_MLE_N"/>
    <property type="match status" value="1"/>
</dbReference>
<organism evidence="3 4">
    <name type="scientific">Caldovatus sediminis</name>
    <dbReference type="NCBI Taxonomy" id="2041189"/>
    <lineage>
        <taxon>Bacteria</taxon>
        <taxon>Pseudomonadati</taxon>
        <taxon>Pseudomonadota</taxon>
        <taxon>Alphaproteobacteria</taxon>
        <taxon>Acetobacterales</taxon>
        <taxon>Roseomonadaceae</taxon>
        <taxon>Caldovatus</taxon>
    </lineage>
</organism>
<dbReference type="SMART" id="SM00922">
    <property type="entry name" value="MR_MLE"/>
    <property type="match status" value="1"/>
</dbReference>
<sequence length="370" mass="39228">MKITRVATTIVRSPFRYGAPEGAGGNPHLRTLDTLLVRVETDAGVHGWGEGFGFTLADTTRTAIETLIGPACLGRDPRDIAGLTNELRRRLHNFGRNGPVTFGISAIDIALWDIAGKLAGKPLYRLLAGEARPLARVPAYASLLRYGDAALVGRNAAEAYRRGYREVKLHEVEVPMVRAARAALPAEVAITIDVNCRWDDPADAVAFARAVDGLGVRWLEEPVWPPEDHAGLARVRAEGGLATAAGENAGQPEDFARMLAAGAVDYVQPSVTKIGGVSAMRAVAEIAARHGATLVPHSPYYGPGYLATLHLIAAWGRADVRLESYFLDAELPIYGDALDPAPDGTIAVPEAPGLGLEPDPAVLARFAGSG</sequence>
<dbReference type="SUPFAM" id="SSF54826">
    <property type="entry name" value="Enolase N-terminal domain-like"/>
    <property type="match status" value="1"/>
</dbReference>
<dbReference type="InterPro" id="IPR013341">
    <property type="entry name" value="Mandelate_racemase_N_dom"/>
</dbReference>
<evidence type="ECO:0000259" key="2">
    <source>
        <dbReference type="SMART" id="SM00922"/>
    </source>
</evidence>
<dbReference type="PANTHER" id="PTHR48080:SF2">
    <property type="entry name" value="D-GALACTONATE DEHYDRATASE"/>
    <property type="match status" value="1"/>
</dbReference>
<dbReference type="InterPro" id="IPR013342">
    <property type="entry name" value="Mandelate_racemase_C"/>
</dbReference>
<dbReference type="Proteomes" id="UP000597507">
    <property type="component" value="Unassembled WGS sequence"/>
</dbReference>
<dbReference type="Pfam" id="PF13378">
    <property type="entry name" value="MR_MLE_C"/>
    <property type="match status" value="1"/>
</dbReference>
<feature type="domain" description="Mandelate racemase/muconate lactonizing enzyme C-terminal" evidence="2">
    <location>
        <begin position="149"/>
        <end position="242"/>
    </location>
</feature>
<dbReference type="InterPro" id="IPR029065">
    <property type="entry name" value="Enolase_C-like"/>
</dbReference>
<evidence type="ECO:0000313" key="4">
    <source>
        <dbReference type="Proteomes" id="UP000597507"/>
    </source>
</evidence>
<protein>
    <submittedName>
        <fullName evidence="3">Enolase</fullName>
    </submittedName>
</protein>
<name>A0A8J3EC99_9PROT</name>
<proteinExistence type="predicted"/>
<dbReference type="Gene3D" id="3.20.20.120">
    <property type="entry name" value="Enolase-like C-terminal domain"/>
    <property type="match status" value="1"/>
</dbReference>
<keyword evidence="1" id="KW-0456">Lyase</keyword>
<evidence type="ECO:0000256" key="1">
    <source>
        <dbReference type="ARBA" id="ARBA00023239"/>
    </source>
</evidence>
<accession>A0A8J3EC99</accession>
<keyword evidence="4" id="KW-1185">Reference proteome</keyword>
<comment type="caution">
    <text evidence="3">The sequence shown here is derived from an EMBL/GenBank/DDBJ whole genome shotgun (WGS) entry which is preliminary data.</text>
</comment>
<dbReference type="SFLD" id="SFLDS00001">
    <property type="entry name" value="Enolase"/>
    <property type="match status" value="1"/>
</dbReference>